<dbReference type="Gene3D" id="3.40.630.30">
    <property type="match status" value="1"/>
</dbReference>
<dbReference type="AlphaFoldDB" id="A0A8H5GGH4"/>
<organism evidence="2 3">
    <name type="scientific">Leucocoprinus leucothites</name>
    <dbReference type="NCBI Taxonomy" id="201217"/>
    <lineage>
        <taxon>Eukaryota</taxon>
        <taxon>Fungi</taxon>
        <taxon>Dikarya</taxon>
        <taxon>Basidiomycota</taxon>
        <taxon>Agaricomycotina</taxon>
        <taxon>Agaricomycetes</taxon>
        <taxon>Agaricomycetidae</taxon>
        <taxon>Agaricales</taxon>
        <taxon>Agaricineae</taxon>
        <taxon>Agaricaceae</taxon>
        <taxon>Leucocoprinus</taxon>
    </lineage>
</organism>
<dbReference type="InterPro" id="IPR016181">
    <property type="entry name" value="Acyl_CoA_acyltransferase"/>
</dbReference>
<dbReference type="UniPathway" id="UPA00113">
    <property type="reaction ID" value="UER00529"/>
</dbReference>
<evidence type="ECO:0000259" key="1">
    <source>
        <dbReference type="PROSITE" id="PS51186"/>
    </source>
</evidence>
<dbReference type="EMBL" id="JAACJO010000001">
    <property type="protein sequence ID" value="KAF5364331.1"/>
    <property type="molecule type" value="Genomic_DNA"/>
</dbReference>
<dbReference type="InterPro" id="IPR000182">
    <property type="entry name" value="GNAT_dom"/>
</dbReference>
<feature type="domain" description="N-acetyltransferase" evidence="1">
    <location>
        <begin position="1"/>
        <end position="145"/>
    </location>
</feature>
<dbReference type="SUPFAM" id="SSF55729">
    <property type="entry name" value="Acyl-CoA N-acyltransferases (Nat)"/>
    <property type="match status" value="1"/>
</dbReference>
<dbReference type="GO" id="GO:0016747">
    <property type="term" value="F:acyltransferase activity, transferring groups other than amino-acyl groups"/>
    <property type="evidence" value="ECO:0007669"/>
    <property type="project" value="InterPro"/>
</dbReference>
<name>A0A8H5GGH4_9AGAR</name>
<proteinExistence type="predicted"/>
<keyword evidence="3" id="KW-1185">Reference proteome</keyword>
<gene>
    <name evidence="2" type="ORF">D9756_000180</name>
</gene>
<dbReference type="CDD" id="cd04301">
    <property type="entry name" value="NAT_SF"/>
    <property type="match status" value="1"/>
</dbReference>
<dbReference type="OrthoDB" id="329272at2759"/>
<evidence type="ECO:0000313" key="2">
    <source>
        <dbReference type="EMBL" id="KAF5364331.1"/>
    </source>
</evidence>
<dbReference type="Proteomes" id="UP000559027">
    <property type="component" value="Unassembled WGS sequence"/>
</dbReference>
<evidence type="ECO:0000313" key="3">
    <source>
        <dbReference type="Proteomes" id="UP000559027"/>
    </source>
</evidence>
<dbReference type="Pfam" id="PF00583">
    <property type="entry name" value="Acetyltransf_1"/>
    <property type="match status" value="1"/>
</dbReference>
<protein>
    <recommendedName>
        <fullName evidence="1">N-acetyltransferase domain-containing protein</fullName>
    </recommendedName>
</protein>
<sequence length="145" mass="16322">MSYKEDISSHILLRLTPSLVPIGTIRGYLVPGTTDTYKLTRLAILKEYRQYGFGRKLVDALHDWAKSHAIASNISPGSSMSLVNTSNTDSQTDRINTQIHQPQLTRQIKINCHSQIYAKGFYSKYVKSLSLIFASPDDLRGLYIS</sequence>
<dbReference type="PROSITE" id="PS51186">
    <property type="entry name" value="GNAT"/>
    <property type="match status" value="1"/>
</dbReference>
<reference evidence="2 3" key="1">
    <citation type="journal article" date="2020" name="ISME J.">
        <title>Uncovering the hidden diversity of litter-decomposition mechanisms in mushroom-forming fungi.</title>
        <authorList>
            <person name="Floudas D."/>
            <person name="Bentzer J."/>
            <person name="Ahren D."/>
            <person name="Johansson T."/>
            <person name="Persson P."/>
            <person name="Tunlid A."/>
        </authorList>
    </citation>
    <scope>NUCLEOTIDE SEQUENCE [LARGE SCALE GENOMIC DNA]</scope>
    <source>
        <strain evidence="2 3">CBS 146.42</strain>
    </source>
</reference>
<dbReference type="GO" id="GO:0006048">
    <property type="term" value="P:UDP-N-acetylglucosamine biosynthetic process"/>
    <property type="evidence" value="ECO:0007669"/>
    <property type="project" value="UniProtKB-UniPathway"/>
</dbReference>
<comment type="caution">
    <text evidence="2">The sequence shown here is derived from an EMBL/GenBank/DDBJ whole genome shotgun (WGS) entry which is preliminary data.</text>
</comment>
<accession>A0A8H5GGH4</accession>